<gene>
    <name evidence="1" type="ORF">THOM_2224</name>
</gene>
<reference evidence="1 2" key="1">
    <citation type="journal article" date="2012" name="PLoS Pathog.">
        <title>The genome of the obligate intracellular parasite Trachipleistophora hominis: new insights into microsporidian genome dynamics and reductive evolution.</title>
        <authorList>
            <person name="Heinz E."/>
            <person name="Williams T.A."/>
            <person name="Nakjang S."/>
            <person name="Noel C.J."/>
            <person name="Swan D.C."/>
            <person name="Goldberg A.V."/>
            <person name="Harris S.R."/>
            <person name="Weinmaier T."/>
            <person name="Markert S."/>
            <person name="Becher D."/>
            <person name="Bernhardt J."/>
            <person name="Dagan T."/>
            <person name="Hacker C."/>
            <person name="Lucocq J.M."/>
            <person name="Schweder T."/>
            <person name="Rattei T."/>
            <person name="Hall N."/>
            <person name="Hirt R.P."/>
            <person name="Embley T.M."/>
        </authorList>
    </citation>
    <scope>NUCLEOTIDE SEQUENCE [LARGE SCALE GENOMIC DNA]</scope>
</reference>
<sequence>MGVEQVEMIMVLEVERVELIIEMEVERVEMIITIGVEQVEMIITIGVEQVEMITEMATEQIIDKETMIEVEQIIEMIEQITYKTAFQKENTPNNPPNHTESAHHYTIHHVGYSHHIQAIPI</sequence>
<dbReference type="InParanoid" id="L7JVS3"/>
<protein>
    <submittedName>
        <fullName evidence="1">Uncharacterized protein</fullName>
    </submittedName>
</protein>
<dbReference type="EMBL" id="JH994016">
    <property type="protein sequence ID" value="ELQ74842.1"/>
    <property type="molecule type" value="Genomic_DNA"/>
</dbReference>
<proteinExistence type="predicted"/>
<organism evidence="1 2">
    <name type="scientific">Trachipleistophora hominis</name>
    <name type="common">Microsporidian parasite</name>
    <dbReference type="NCBI Taxonomy" id="72359"/>
    <lineage>
        <taxon>Eukaryota</taxon>
        <taxon>Fungi</taxon>
        <taxon>Fungi incertae sedis</taxon>
        <taxon>Microsporidia</taxon>
        <taxon>Pleistophoridae</taxon>
        <taxon>Trachipleistophora</taxon>
    </lineage>
</organism>
<accession>L7JVS3</accession>
<dbReference type="VEuPathDB" id="MicrosporidiaDB:THOM_2224"/>
<dbReference type="Proteomes" id="UP000011185">
    <property type="component" value="Unassembled WGS sequence"/>
</dbReference>
<evidence type="ECO:0000313" key="1">
    <source>
        <dbReference type="EMBL" id="ELQ74842.1"/>
    </source>
</evidence>
<evidence type="ECO:0000313" key="2">
    <source>
        <dbReference type="Proteomes" id="UP000011185"/>
    </source>
</evidence>
<dbReference type="AlphaFoldDB" id="L7JVS3"/>
<name>L7JVS3_TRAHO</name>
<dbReference type="HOGENOM" id="CLU_2039704_0_0_1"/>
<keyword evidence="2" id="KW-1185">Reference proteome</keyword>